<dbReference type="AlphaFoldDB" id="A0A9P7SVC7"/>
<evidence type="ECO:0000313" key="2">
    <source>
        <dbReference type="Proteomes" id="UP000748025"/>
    </source>
</evidence>
<organism evidence="1 2">
    <name type="scientific">Claviceps pusilla</name>
    <dbReference type="NCBI Taxonomy" id="123648"/>
    <lineage>
        <taxon>Eukaryota</taxon>
        <taxon>Fungi</taxon>
        <taxon>Dikarya</taxon>
        <taxon>Ascomycota</taxon>
        <taxon>Pezizomycotina</taxon>
        <taxon>Sordariomycetes</taxon>
        <taxon>Hypocreomycetidae</taxon>
        <taxon>Hypocreales</taxon>
        <taxon>Clavicipitaceae</taxon>
        <taxon>Claviceps</taxon>
    </lineage>
</organism>
<gene>
    <name evidence="1" type="ORF">E4U43_003456</name>
</gene>
<evidence type="ECO:0000313" key="1">
    <source>
        <dbReference type="EMBL" id="KAG5993606.1"/>
    </source>
</evidence>
<accession>A0A9P7SVC7</accession>
<proteinExistence type="predicted"/>
<comment type="caution">
    <text evidence="1">The sequence shown here is derived from an EMBL/GenBank/DDBJ whole genome shotgun (WGS) entry which is preliminary data.</text>
</comment>
<dbReference type="Proteomes" id="UP000748025">
    <property type="component" value="Unassembled WGS sequence"/>
</dbReference>
<protein>
    <submittedName>
        <fullName evidence="1">Uncharacterized protein</fullName>
    </submittedName>
</protein>
<reference evidence="1" key="1">
    <citation type="journal article" date="2020" name="bioRxiv">
        <title>Whole genome comparisons of ergot fungi reveals the divergence and evolution of species within the genus Claviceps are the result of varying mechanisms driving genome evolution and host range expansion.</title>
        <authorList>
            <person name="Wyka S.A."/>
            <person name="Mondo S.J."/>
            <person name="Liu M."/>
            <person name="Dettman J."/>
            <person name="Nalam V."/>
            <person name="Broders K.D."/>
        </authorList>
    </citation>
    <scope>NUCLEOTIDE SEQUENCE</scope>
    <source>
        <strain evidence="1">CCC 602</strain>
    </source>
</reference>
<feature type="non-terminal residue" evidence="1">
    <location>
        <position position="1"/>
    </location>
</feature>
<keyword evidence="2" id="KW-1185">Reference proteome</keyword>
<dbReference type="EMBL" id="SRPW01002343">
    <property type="protein sequence ID" value="KAG5993606.1"/>
    <property type="molecule type" value="Genomic_DNA"/>
</dbReference>
<sequence>MTQLHLAIIPCVFPSDAGCRIPPTYMIGNDSYALGSFNLRKALASSLDQVRLKKDACTTQVQSGVEYPPTRYHESTKKGQTLRRIKFAQTSSNPYLIGMQTIVKDLLENGLPSPRRNVACILVFYSYFSTFYSPSKFDELRLDAAMFSRGMAKLSIVFRSPYKSVNMEKWHNGTVLFHLEIPRRHAPGTKAREMHYGPPVH</sequence>
<name>A0A9P7SVC7_9HYPO</name>